<gene>
    <name evidence="6" type="ORF">ANN_19914</name>
</gene>
<dbReference type="Pfam" id="PF00394">
    <property type="entry name" value="Cu-oxidase"/>
    <property type="match status" value="1"/>
</dbReference>
<name>A0ABQ8SC96_PERAM</name>
<proteinExistence type="predicted"/>
<keyword evidence="3" id="KW-0186">Copper</keyword>
<reference evidence="6 7" key="1">
    <citation type="journal article" date="2022" name="Allergy">
        <title>Genome assembly and annotation of Periplaneta americana reveal a comprehensive cockroach allergen profile.</title>
        <authorList>
            <person name="Wang L."/>
            <person name="Xiong Q."/>
            <person name="Saelim N."/>
            <person name="Wang L."/>
            <person name="Nong W."/>
            <person name="Wan A.T."/>
            <person name="Shi M."/>
            <person name="Liu X."/>
            <person name="Cao Q."/>
            <person name="Hui J.H.L."/>
            <person name="Sookrung N."/>
            <person name="Leung T.F."/>
            <person name="Tungtrongchitr A."/>
            <person name="Tsui S.K.W."/>
        </authorList>
    </citation>
    <scope>NUCLEOTIDE SEQUENCE [LARGE SCALE GENOMIC DNA]</scope>
    <source>
        <strain evidence="6">PWHHKU_190912</strain>
    </source>
</reference>
<evidence type="ECO:0000313" key="6">
    <source>
        <dbReference type="EMBL" id="KAJ4431317.1"/>
    </source>
</evidence>
<keyword evidence="1" id="KW-0479">Metal-binding</keyword>
<dbReference type="InterPro" id="IPR008972">
    <property type="entry name" value="Cupredoxin"/>
</dbReference>
<evidence type="ECO:0000256" key="3">
    <source>
        <dbReference type="ARBA" id="ARBA00023008"/>
    </source>
</evidence>
<accession>A0ABQ8SC96</accession>
<dbReference type="InterPro" id="IPR045087">
    <property type="entry name" value="Cu-oxidase_fam"/>
</dbReference>
<dbReference type="InterPro" id="IPR001117">
    <property type="entry name" value="Cu-oxidase_2nd"/>
</dbReference>
<evidence type="ECO:0000256" key="1">
    <source>
        <dbReference type="ARBA" id="ARBA00022723"/>
    </source>
</evidence>
<dbReference type="SUPFAM" id="SSF49503">
    <property type="entry name" value="Cupredoxins"/>
    <property type="match status" value="1"/>
</dbReference>
<protein>
    <recommendedName>
        <fullName evidence="5">Plastocyanin-like domain-containing protein</fullName>
    </recommendedName>
</protein>
<keyword evidence="7" id="KW-1185">Reference proteome</keyword>
<dbReference type="Gene3D" id="2.60.40.420">
    <property type="entry name" value="Cupredoxins - blue copper proteins"/>
    <property type="match status" value="1"/>
</dbReference>
<dbReference type="PANTHER" id="PTHR11709">
    <property type="entry name" value="MULTI-COPPER OXIDASE"/>
    <property type="match status" value="1"/>
</dbReference>
<feature type="domain" description="Plastocyanin-like" evidence="5">
    <location>
        <begin position="52"/>
        <end position="203"/>
    </location>
</feature>
<evidence type="ECO:0000313" key="7">
    <source>
        <dbReference type="Proteomes" id="UP001148838"/>
    </source>
</evidence>
<dbReference type="EMBL" id="JAJSOF020000031">
    <property type="protein sequence ID" value="KAJ4431317.1"/>
    <property type="molecule type" value="Genomic_DNA"/>
</dbReference>
<keyword evidence="2" id="KW-0560">Oxidoreductase</keyword>
<sequence>MAGFCEGGNEPAGCLKAICIQKSDGLQGSLVVRRARDHEPNAQLYDYDLPAHVIMISDWSHRPAIDHFPGLVVPVTYTYGVFFLINGRGRYTDPVEGNITTPYSVFRVHPGKRYRFRVIGAICIHCPALLSIDGHNLTIIDTDGNAVKPVEVQALHLHSGERYDFVLNATNEVNSYWIRVKGMGKCAPDETAQQRAVLQYQGAEDTEPSEHEFKDEDEKLSPDVKIMNPQNATCSHGEHGVCVSQLEAAEPIDENILKPEPDVNITILSAYVFPKKKDLFYSGSFNRFDHKGYNKDHDRDNKDRNSEHKKDNENHDKDHDNVNDKDEL</sequence>
<feature type="region of interest" description="Disordered" evidence="4">
    <location>
        <begin position="289"/>
        <end position="328"/>
    </location>
</feature>
<dbReference type="Proteomes" id="UP001148838">
    <property type="component" value="Unassembled WGS sequence"/>
</dbReference>
<organism evidence="6 7">
    <name type="scientific">Periplaneta americana</name>
    <name type="common">American cockroach</name>
    <name type="synonym">Blatta americana</name>
    <dbReference type="NCBI Taxonomy" id="6978"/>
    <lineage>
        <taxon>Eukaryota</taxon>
        <taxon>Metazoa</taxon>
        <taxon>Ecdysozoa</taxon>
        <taxon>Arthropoda</taxon>
        <taxon>Hexapoda</taxon>
        <taxon>Insecta</taxon>
        <taxon>Pterygota</taxon>
        <taxon>Neoptera</taxon>
        <taxon>Polyneoptera</taxon>
        <taxon>Dictyoptera</taxon>
        <taxon>Blattodea</taxon>
        <taxon>Blattoidea</taxon>
        <taxon>Blattidae</taxon>
        <taxon>Blattinae</taxon>
        <taxon>Periplaneta</taxon>
    </lineage>
</organism>
<dbReference type="CDD" id="cd13884">
    <property type="entry name" value="CuRO_2_tcLCC_insect_like"/>
    <property type="match status" value="1"/>
</dbReference>
<evidence type="ECO:0000256" key="2">
    <source>
        <dbReference type="ARBA" id="ARBA00023002"/>
    </source>
</evidence>
<evidence type="ECO:0000259" key="5">
    <source>
        <dbReference type="Pfam" id="PF00394"/>
    </source>
</evidence>
<dbReference type="PANTHER" id="PTHR11709:SF394">
    <property type="entry name" value="FI03373P-RELATED"/>
    <property type="match status" value="1"/>
</dbReference>
<evidence type="ECO:0000256" key="4">
    <source>
        <dbReference type="SAM" id="MobiDB-lite"/>
    </source>
</evidence>
<comment type="caution">
    <text evidence="6">The sequence shown here is derived from an EMBL/GenBank/DDBJ whole genome shotgun (WGS) entry which is preliminary data.</text>
</comment>